<evidence type="ECO:0000259" key="8">
    <source>
        <dbReference type="PROSITE" id="PS51935"/>
    </source>
</evidence>
<feature type="region of interest" description="Disordered" evidence="6">
    <location>
        <begin position="169"/>
        <end position="198"/>
    </location>
</feature>
<feature type="region of interest" description="Disordered" evidence="6">
    <location>
        <begin position="342"/>
        <end position="362"/>
    </location>
</feature>
<evidence type="ECO:0000256" key="5">
    <source>
        <dbReference type="SAM" id="Coils"/>
    </source>
</evidence>
<dbReference type="InterPro" id="IPR000064">
    <property type="entry name" value="NLP_P60_dom"/>
</dbReference>
<protein>
    <submittedName>
        <fullName evidence="9">Cell wall-associated hydrolase, NlpC family</fullName>
    </submittedName>
</protein>
<evidence type="ECO:0000313" key="10">
    <source>
        <dbReference type="Proteomes" id="UP000199350"/>
    </source>
</evidence>
<dbReference type="PANTHER" id="PTHR47359:SF3">
    <property type="entry name" value="NLP_P60 DOMAIN-CONTAINING PROTEIN-RELATED"/>
    <property type="match status" value="1"/>
</dbReference>
<evidence type="ECO:0000256" key="4">
    <source>
        <dbReference type="ARBA" id="ARBA00022807"/>
    </source>
</evidence>
<gene>
    <name evidence="9" type="ORF">SAMN04488535_0560</name>
</gene>
<keyword evidence="7" id="KW-0732">Signal</keyword>
<keyword evidence="10" id="KW-1185">Reference proteome</keyword>
<dbReference type="GO" id="GO:0006508">
    <property type="term" value="P:proteolysis"/>
    <property type="evidence" value="ECO:0007669"/>
    <property type="project" value="UniProtKB-KW"/>
</dbReference>
<feature type="region of interest" description="Disordered" evidence="6">
    <location>
        <begin position="230"/>
        <end position="272"/>
    </location>
</feature>
<keyword evidence="4" id="KW-0788">Thiol protease</keyword>
<feature type="compositionally biased region" description="Low complexity" evidence="6">
    <location>
        <begin position="188"/>
        <end position="198"/>
    </location>
</feature>
<dbReference type="InterPro" id="IPR051794">
    <property type="entry name" value="PG_Endopeptidase_C40"/>
</dbReference>
<keyword evidence="3 9" id="KW-0378">Hydrolase</keyword>
<dbReference type="Proteomes" id="UP000199350">
    <property type="component" value="Chromosome I"/>
</dbReference>
<dbReference type="NCBIfam" id="NF046048">
    <property type="entry name" value="NlpC_P60_DIP1281"/>
    <property type="match status" value="1"/>
</dbReference>
<dbReference type="EMBL" id="LT629700">
    <property type="protein sequence ID" value="SDL72351.1"/>
    <property type="molecule type" value="Genomic_DNA"/>
</dbReference>
<evidence type="ECO:0000256" key="6">
    <source>
        <dbReference type="SAM" id="MobiDB-lite"/>
    </source>
</evidence>
<name>A0A1G9MEC6_9CORY</name>
<dbReference type="AlphaFoldDB" id="A0A1G9MEC6"/>
<dbReference type="STRING" id="38302.SAMN04488535_0560"/>
<dbReference type="Gene3D" id="6.10.250.3150">
    <property type="match status" value="1"/>
</dbReference>
<keyword evidence="2" id="KW-0645">Protease</keyword>
<evidence type="ECO:0000313" key="9">
    <source>
        <dbReference type="EMBL" id="SDL72351.1"/>
    </source>
</evidence>
<feature type="coiled-coil region" evidence="5">
    <location>
        <begin position="77"/>
        <end position="111"/>
    </location>
</feature>
<reference evidence="10" key="1">
    <citation type="submission" date="2016-10" db="EMBL/GenBank/DDBJ databases">
        <authorList>
            <person name="Varghese N."/>
            <person name="Submissions S."/>
        </authorList>
    </citation>
    <scope>NUCLEOTIDE SEQUENCE [LARGE SCALE GENOMIC DNA]</scope>
    <source>
        <strain evidence="10">DSM 20632</strain>
    </source>
</reference>
<feature type="compositionally biased region" description="Polar residues" evidence="6">
    <location>
        <begin position="245"/>
        <end position="256"/>
    </location>
</feature>
<feature type="chain" id="PRO_5039296495" evidence="7">
    <location>
        <begin position="30"/>
        <end position="545"/>
    </location>
</feature>
<accession>A0A1G9MEC6</accession>
<evidence type="ECO:0000256" key="2">
    <source>
        <dbReference type="ARBA" id="ARBA00022670"/>
    </source>
</evidence>
<keyword evidence="5" id="KW-0175">Coiled coil</keyword>
<feature type="compositionally biased region" description="Basic and acidic residues" evidence="6">
    <location>
        <begin position="169"/>
        <end position="187"/>
    </location>
</feature>
<evidence type="ECO:0000256" key="1">
    <source>
        <dbReference type="ARBA" id="ARBA00007074"/>
    </source>
</evidence>
<dbReference type="PROSITE" id="PS51935">
    <property type="entry name" value="NLPC_P60"/>
    <property type="match status" value="1"/>
</dbReference>
<sequence>MDIRPVSARPAWLRSATAAVACSTTLALAAPSAPAQDNGSSASSLVTQVSSIQARIDALDIAIGDLRETVNRALVDLHDAQARAEQARRGAEEARARLAASQVDVDTARADLGDLTRFQYRNLGSPSALDGLGSSDAQRDLLDRSLFLRQQTAAKQAKLDEVERARTEAANEESRLRLASEHAERTAQDAVAAEADARQALESAQSELEGQLAVRDAAVADQAQAQAQLAEVRQPAEAPVGAPTSADTAGTVTATDKSAPAPEEPVSEETVSAVETTVSAIAPDAPAPSTEQVTRAVQTAMELGATEPYGATQQPDTAVTDQAAAIAAAAALVGSSQAEHASLENPYTGGSSGNGSSSSSSSSNAEIIAAFAGGLSSVLTAQQGSTSAEVTEVLPKVPDAKEVSDTIADTLPAAPNSARVETVISRAMSMVGTPYVWGGGDANGPTTGLGGTQKGFDCSGLVLYAFAGVGISLPHYTGYQYQRGTQIDPRQAQRGDLFFWGDNGDSHVAIYLGDGTMIEAPQSGLNVRVTPVRWSGMSPKAVRLL</sequence>
<dbReference type="Pfam" id="PF00877">
    <property type="entry name" value="NLPC_P60"/>
    <property type="match status" value="1"/>
</dbReference>
<dbReference type="Gene3D" id="3.90.1720.10">
    <property type="entry name" value="endopeptidase domain like (from Nostoc punctiforme)"/>
    <property type="match status" value="1"/>
</dbReference>
<organism evidence="9 10">
    <name type="scientific">Corynebacterium mycetoides</name>
    <dbReference type="NCBI Taxonomy" id="38302"/>
    <lineage>
        <taxon>Bacteria</taxon>
        <taxon>Bacillati</taxon>
        <taxon>Actinomycetota</taxon>
        <taxon>Actinomycetes</taxon>
        <taxon>Mycobacteriales</taxon>
        <taxon>Corynebacteriaceae</taxon>
        <taxon>Corynebacterium</taxon>
    </lineage>
</organism>
<evidence type="ECO:0000256" key="7">
    <source>
        <dbReference type="SAM" id="SignalP"/>
    </source>
</evidence>
<evidence type="ECO:0000256" key="3">
    <source>
        <dbReference type="ARBA" id="ARBA00022801"/>
    </source>
</evidence>
<dbReference type="InterPro" id="IPR038765">
    <property type="entry name" value="Papain-like_cys_pep_sf"/>
</dbReference>
<feature type="domain" description="NlpC/P60" evidence="8">
    <location>
        <begin position="417"/>
        <end position="545"/>
    </location>
</feature>
<proteinExistence type="inferred from homology"/>
<dbReference type="PANTHER" id="PTHR47359">
    <property type="entry name" value="PEPTIDOGLYCAN DL-ENDOPEPTIDASE CWLO"/>
    <property type="match status" value="1"/>
</dbReference>
<dbReference type="RefSeq" id="WP_269456792.1">
    <property type="nucleotide sequence ID" value="NZ_LT629700.1"/>
</dbReference>
<comment type="similarity">
    <text evidence="1">Belongs to the peptidase C40 family.</text>
</comment>
<dbReference type="GO" id="GO:0008234">
    <property type="term" value="F:cysteine-type peptidase activity"/>
    <property type="evidence" value="ECO:0007669"/>
    <property type="project" value="UniProtKB-KW"/>
</dbReference>
<feature type="signal peptide" evidence="7">
    <location>
        <begin position="1"/>
        <end position="29"/>
    </location>
</feature>
<dbReference type="SUPFAM" id="SSF54001">
    <property type="entry name" value="Cysteine proteinases"/>
    <property type="match status" value="1"/>
</dbReference>